<dbReference type="KEGG" id="nik:F5I99_08285"/>
<sequence>MEQDRRQFYRIDKWVALEFQLLETDTQPQDYPLPGTFKVSPHFMLHAELQHLNLAIEQHLSSVDDASDKLLQLFQLLNQKTDVIANSLTASDEPGFNIRADLVNLSEGGLSLSYPISLAIGEKASIRLFMPESETGLRLMTEVKRCESQEGGGYDIGLEFLRMPEACRMELARLILRSQIDQHKAQPIESTDD</sequence>
<dbReference type="Gene3D" id="2.40.10.220">
    <property type="entry name" value="predicted glycosyltransferase like domains"/>
    <property type="match status" value="1"/>
</dbReference>
<protein>
    <submittedName>
        <fullName evidence="2">PilZ domain-containing protein</fullName>
    </submittedName>
</protein>
<keyword evidence="3" id="KW-1185">Reference proteome</keyword>
<evidence type="ECO:0000259" key="1">
    <source>
        <dbReference type="Pfam" id="PF07238"/>
    </source>
</evidence>
<accession>A0A5J6LD98</accession>
<evidence type="ECO:0000313" key="3">
    <source>
        <dbReference type="Proteomes" id="UP000325606"/>
    </source>
</evidence>
<dbReference type="SUPFAM" id="SSF141371">
    <property type="entry name" value="PilZ domain-like"/>
    <property type="match status" value="1"/>
</dbReference>
<dbReference type="AlphaFoldDB" id="A0A5J6LD98"/>
<gene>
    <name evidence="2" type="ORF">F5I99_08285</name>
</gene>
<name>A0A5J6LD98_9GAMM</name>
<dbReference type="Proteomes" id="UP000325606">
    <property type="component" value="Chromosome"/>
</dbReference>
<reference evidence="2 3" key="1">
    <citation type="submission" date="2019-09" db="EMBL/GenBank/DDBJ databases">
        <title>Nitrincola iocasae sp. nov., a bacterium isolated from the sediment collected at a cold seep field in South China Sea.</title>
        <authorList>
            <person name="Zhang H."/>
            <person name="Wang H."/>
            <person name="Li C."/>
        </authorList>
    </citation>
    <scope>NUCLEOTIDE SEQUENCE [LARGE SCALE GENOMIC DNA]</scope>
    <source>
        <strain evidence="2 3">KXZD1103</strain>
    </source>
</reference>
<organism evidence="2 3">
    <name type="scientific">Nitrincola iocasae</name>
    <dbReference type="NCBI Taxonomy" id="2614693"/>
    <lineage>
        <taxon>Bacteria</taxon>
        <taxon>Pseudomonadati</taxon>
        <taxon>Pseudomonadota</taxon>
        <taxon>Gammaproteobacteria</taxon>
        <taxon>Oceanospirillales</taxon>
        <taxon>Oceanospirillaceae</taxon>
        <taxon>Nitrincola</taxon>
    </lineage>
</organism>
<dbReference type="Pfam" id="PF07238">
    <property type="entry name" value="PilZ"/>
    <property type="match status" value="1"/>
</dbReference>
<dbReference type="EMBL" id="CP044222">
    <property type="protein sequence ID" value="QEW06507.1"/>
    <property type="molecule type" value="Genomic_DNA"/>
</dbReference>
<dbReference type="GO" id="GO:0035438">
    <property type="term" value="F:cyclic-di-GMP binding"/>
    <property type="evidence" value="ECO:0007669"/>
    <property type="project" value="InterPro"/>
</dbReference>
<proteinExistence type="predicted"/>
<evidence type="ECO:0000313" key="2">
    <source>
        <dbReference type="EMBL" id="QEW06507.1"/>
    </source>
</evidence>
<feature type="domain" description="PilZ" evidence="1">
    <location>
        <begin position="97"/>
        <end position="176"/>
    </location>
</feature>
<dbReference type="RefSeq" id="WP_151054914.1">
    <property type="nucleotide sequence ID" value="NZ_CP044222.1"/>
</dbReference>
<dbReference type="InterPro" id="IPR009875">
    <property type="entry name" value="PilZ_domain"/>
</dbReference>